<dbReference type="SMART" id="SM00388">
    <property type="entry name" value="HisKA"/>
    <property type="match status" value="1"/>
</dbReference>
<keyword evidence="4" id="KW-0812">Transmembrane</keyword>
<comment type="catalytic activity">
    <reaction evidence="1">
        <text>ATP + protein L-histidine = ADP + protein N-phospho-L-histidine.</text>
        <dbReference type="EC" id="2.7.13.3"/>
    </reaction>
</comment>
<gene>
    <name evidence="6" type="primary">fixL_3</name>
    <name evidence="6" type="ORF">Pla52n_55300</name>
</gene>
<dbReference type="InterPro" id="IPR003594">
    <property type="entry name" value="HATPase_dom"/>
</dbReference>
<sequence>MANILRQRTSAPSEGNAYRGSVLQAGRVSRRVCNFGILIVAFLLSTFDIAGAGEAKSVLILYSNESFLPANISLGNALVDQMRGATPTRVELFSEFLDLIRFPGDAHQSRTADMLRQKYSNLQIDLLVTVGPQALSFLAGQRDVLFPDVPVVFTGVREDNVTWRELKSATGILMRLDPVPTLDLAMQLQPTTRRVVVVTGASGFDRSWDALARERFGSYEDRLEFTYFSGLPMQTLLENVRGLQSDTVVIFLSGFTDGAGEYFLSADAASLVAGASAVPVYGPYDTYIGTGIVGGHMSTFDQVGRETGRLGLRILAGEAPKNIAPYLPGNGVAVVDCRQLTRWGLSEDRLPPHSDLRFRQPSPWEEYRNLVLSAVVVLALQSVLLVGLLIERRNRVRAELEADETRRELTHASRLATVGELTASIAHEINQPLGAILNNADAAEMLLDSSPDTLDEVRQILEDIRQDDLRASEVIGRLRALLRNREIEFQKIDPHDLIDDVLRLIQREASRREVAIHTTLASGTPMVTGDKVHLQQVLLNLLLNGMEAMSELEHAKKLIVQTRIVGSEMEIAVQDSGPGISKDICARLFDPFFTTKKEGMGLGLSIARTLVEAHGGRIWAEGESGNGVTFRFTVPLARQSSSEASQSAGELTRELTW</sequence>
<keyword evidence="4" id="KW-1133">Transmembrane helix</keyword>
<evidence type="ECO:0000313" key="6">
    <source>
        <dbReference type="EMBL" id="TWT94705.1"/>
    </source>
</evidence>
<dbReference type="InterPro" id="IPR003661">
    <property type="entry name" value="HisK_dim/P_dom"/>
</dbReference>
<dbReference type="PANTHER" id="PTHR43065:SF42">
    <property type="entry name" value="TWO-COMPONENT SENSOR PPRA"/>
    <property type="match status" value="1"/>
</dbReference>
<evidence type="ECO:0000256" key="3">
    <source>
        <dbReference type="ARBA" id="ARBA00022553"/>
    </source>
</evidence>
<organism evidence="6 7">
    <name type="scientific">Stieleria varia</name>
    <dbReference type="NCBI Taxonomy" id="2528005"/>
    <lineage>
        <taxon>Bacteria</taxon>
        <taxon>Pseudomonadati</taxon>
        <taxon>Planctomycetota</taxon>
        <taxon>Planctomycetia</taxon>
        <taxon>Pirellulales</taxon>
        <taxon>Pirellulaceae</taxon>
        <taxon>Stieleria</taxon>
    </lineage>
</organism>
<protein>
    <recommendedName>
        <fullName evidence="2">histidine kinase</fullName>
        <ecNumber evidence="2">2.7.13.3</ecNumber>
    </recommendedName>
</protein>
<dbReference type="InterPro" id="IPR005467">
    <property type="entry name" value="His_kinase_dom"/>
</dbReference>
<evidence type="ECO:0000259" key="5">
    <source>
        <dbReference type="PROSITE" id="PS50109"/>
    </source>
</evidence>
<dbReference type="Gene3D" id="3.40.50.2300">
    <property type="match status" value="2"/>
</dbReference>
<dbReference type="Gene3D" id="3.30.565.10">
    <property type="entry name" value="Histidine kinase-like ATPase, C-terminal domain"/>
    <property type="match status" value="1"/>
</dbReference>
<evidence type="ECO:0000256" key="4">
    <source>
        <dbReference type="SAM" id="Phobius"/>
    </source>
</evidence>
<dbReference type="InterPro" id="IPR036890">
    <property type="entry name" value="HATPase_C_sf"/>
</dbReference>
<keyword evidence="7" id="KW-1185">Reference proteome</keyword>
<dbReference type="OrthoDB" id="290376at2"/>
<keyword evidence="3" id="KW-0597">Phosphoprotein</keyword>
<dbReference type="InterPro" id="IPR004358">
    <property type="entry name" value="Sig_transdc_His_kin-like_C"/>
</dbReference>
<dbReference type="Pfam" id="PF00512">
    <property type="entry name" value="HisKA"/>
    <property type="match status" value="1"/>
</dbReference>
<accession>A0A5C6A5N6</accession>
<feature type="domain" description="Histidine kinase" evidence="5">
    <location>
        <begin position="424"/>
        <end position="638"/>
    </location>
</feature>
<dbReference type="AlphaFoldDB" id="A0A5C6A5N6"/>
<dbReference type="PANTHER" id="PTHR43065">
    <property type="entry name" value="SENSOR HISTIDINE KINASE"/>
    <property type="match status" value="1"/>
</dbReference>
<dbReference type="PROSITE" id="PS50109">
    <property type="entry name" value="HIS_KIN"/>
    <property type="match status" value="1"/>
</dbReference>
<evidence type="ECO:0000256" key="2">
    <source>
        <dbReference type="ARBA" id="ARBA00012438"/>
    </source>
</evidence>
<keyword evidence="4" id="KW-0472">Membrane</keyword>
<dbReference type="SUPFAM" id="SSF55874">
    <property type="entry name" value="ATPase domain of HSP90 chaperone/DNA topoisomerase II/histidine kinase"/>
    <property type="match status" value="1"/>
</dbReference>
<dbReference type="SUPFAM" id="SSF47384">
    <property type="entry name" value="Homodimeric domain of signal transducing histidine kinase"/>
    <property type="match status" value="1"/>
</dbReference>
<feature type="transmembrane region" description="Helical" evidence="4">
    <location>
        <begin position="32"/>
        <end position="53"/>
    </location>
</feature>
<keyword evidence="6" id="KW-0808">Transferase</keyword>
<dbReference type="CDD" id="cd00082">
    <property type="entry name" value="HisKA"/>
    <property type="match status" value="1"/>
</dbReference>
<proteinExistence type="predicted"/>
<comment type="caution">
    <text evidence="6">The sequence shown here is derived from an EMBL/GenBank/DDBJ whole genome shotgun (WGS) entry which is preliminary data.</text>
</comment>
<dbReference type="PRINTS" id="PR00344">
    <property type="entry name" value="BCTRLSENSOR"/>
</dbReference>
<dbReference type="EC" id="2.7.13.3" evidence="2"/>
<name>A0A5C6A5N6_9BACT</name>
<dbReference type="RefSeq" id="WP_146522514.1">
    <property type="nucleotide sequence ID" value="NZ_CP151726.1"/>
</dbReference>
<evidence type="ECO:0000313" key="7">
    <source>
        <dbReference type="Proteomes" id="UP000320176"/>
    </source>
</evidence>
<dbReference type="SMART" id="SM00387">
    <property type="entry name" value="HATPase_c"/>
    <property type="match status" value="1"/>
</dbReference>
<dbReference type="Pfam" id="PF02518">
    <property type="entry name" value="HATPase_c"/>
    <property type="match status" value="1"/>
</dbReference>
<dbReference type="EMBL" id="SJPN01000007">
    <property type="protein sequence ID" value="TWT94705.1"/>
    <property type="molecule type" value="Genomic_DNA"/>
</dbReference>
<dbReference type="InterPro" id="IPR036097">
    <property type="entry name" value="HisK_dim/P_sf"/>
</dbReference>
<dbReference type="GO" id="GO:0000155">
    <property type="term" value="F:phosphorelay sensor kinase activity"/>
    <property type="evidence" value="ECO:0007669"/>
    <property type="project" value="InterPro"/>
</dbReference>
<dbReference type="Gene3D" id="1.10.287.130">
    <property type="match status" value="1"/>
</dbReference>
<evidence type="ECO:0000256" key="1">
    <source>
        <dbReference type="ARBA" id="ARBA00000085"/>
    </source>
</evidence>
<dbReference type="Proteomes" id="UP000320176">
    <property type="component" value="Unassembled WGS sequence"/>
</dbReference>
<reference evidence="6 7" key="1">
    <citation type="submission" date="2019-02" db="EMBL/GenBank/DDBJ databases">
        <title>Deep-cultivation of Planctomycetes and their phenomic and genomic characterization uncovers novel biology.</title>
        <authorList>
            <person name="Wiegand S."/>
            <person name="Jogler M."/>
            <person name="Boedeker C."/>
            <person name="Pinto D."/>
            <person name="Vollmers J."/>
            <person name="Rivas-Marin E."/>
            <person name="Kohn T."/>
            <person name="Peeters S.H."/>
            <person name="Heuer A."/>
            <person name="Rast P."/>
            <person name="Oberbeckmann S."/>
            <person name="Bunk B."/>
            <person name="Jeske O."/>
            <person name="Meyerdierks A."/>
            <person name="Storesund J.E."/>
            <person name="Kallscheuer N."/>
            <person name="Luecker S."/>
            <person name="Lage O.M."/>
            <person name="Pohl T."/>
            <person name="Merkel B.J."/>
            <person name="Hornburger P."/>
            <person name="Mueller R.-W."/>
            <person name="Bruemmer F."/>
            <person name="Labrenz M."/>
            <person name="Spormann A.M."/>
            <person name="Op Den Camp H."/>
            <person name="Overmann J."/>
            <person name="Amann R."/>
            <person name="Jetten M.S.M."/>
            <person name="Mascher T."/>
            <person name="Medema M.H."/>
            <person name="Devos D.P."/>
            <person name="Kaster A.-K."/>
            <person name="Ovreas L."/>
            <person name="Rohde M."/>
            <person name="Galperin M.Y."/>
            <person name="Jogler C."/>
        </authorList>
    </citation>
    <scope>NUCLEOTIDE SEQUENCE [LARGE SCALE GENOMIC DNA]</scope>
    <source>
        <strain evidence="6 7">Pla52n</strain>
    </source>
</reference>